<dbReference type="Proteomes" id="UP000094455">
    <property type="component" value="Unassembled WGS sequence"/>
</dbReference>
<sequence length="125" mass="12351">MGTAASDPASARGPSALALVRLLRGSAARQALQMQQAAAALLAANVGRRVVRRPGAAADRVGAAAVCCAAAGGAAGVRVLGPGRAKQEGALIWPMAGAGRGGRAGVRRDGIFHAEVVVFLACTRA</sequence>
<organism evidence="1 2">
    <name type="scientific">Pichia membranifaciens NRRL Y-2026</name>
    <dbReference type="NCBI Taxonomy" id="763406"/>
    <lineage>
        <taxon>Eukaryota</taxon>
        <taxon>Fungi</taxon>
        <taxon>Dikarya</taxon>
        <taxon>Ascomycota</taxon>
        <taxon>Saccharomycotina</taxon>
        <taxon>Pichiomycetes</taxon>
        <taxon>Pichiales</taxon>
        <taxon>Pichiaceae</taxon>
        <taxon>Pichia</taxon>
    </lineage>
</organism>
<reference evidence="1 2" key="1">
    <citation type="journal article" date="2016" name="Proc. Natl. Acad. Sci. U.S.A.">
        <title>Comparative genomics of biotechnologically important yeasts.</title>
        <authorList>
            <person name="Riley R."/>
            <person name="Haridas S."/>
            <person name="Wolfe K.H."/>
            <person name="Lopes M.R."/>
            <person name="Hittinger C.T."/>
            <person name="Goeker M."/>
            <person name="Salamov A.A."/>
            <person name="Wisecaver J.H."/>
            <person name="Long T.M."/>
            <person name="Calvey C.H."/>
            <person name="Aerts A.L."/>
            <person name="Barry K.W."/>
            <person name="Choi C."/>
            <person name="Clum A."/>
            <person name="Coughlan A.Y."/>
            <person name="Deshpande S."/>
            <person name="Douglass A.P."/>
            <person name="Hanson S.J."/>
            <person name="Klenk H.-P."/>
            <person name="LaButti K.M."/>
            <person name="Lapidus A."/>
            <person name="Lindquist E.A."/>
            <person name="Lipzen A.M."/>
            <person name="Meier-Kolthoff J.P."/>
            <person name="Ohm R.A."/>
            <person name="Otillar R.P."/>
            <person name="Pangilinan J.L."/>
            <person name="Peng Y."/>
            <person name="Rokas A."/>
            <person name="Rosa C.A."/>
            <person name="Scheuner C."/>
            <person name="Sibirny A.A."/>
            <person name="Slot J.C."/>
            <person name="Stielow J.B."/>
            <person name="Sun H."/>
            <person name="Kurtzman C.P."/>
            <person name="Blackwell M."/>
            <person name="Grigoriev I.V."/>
            <person name="Jeffries T.W."/>
        </authorList>
    </citation>
    <scope>NUCLEOTIDE SEQUENCE [LARGE SCALE GENOMIC DNA]</scope>
    <source>
        <strain evidence="1 2">NRRL Y-2026</strain>
    </source>
</reference>
<dbReference type="AlphaFoldDB" id="A0A1E3NKB4"/>
<dbReference type="RefSeq" id="XP_019017673.1">
    <property type="nucleotide sequence ID" value="XM_019160025.1"/>
</dbReference>
<proteinExistence type="predicted"/>
<evidence type="ECO:0000313" key="1">
    <source>
        <dbReference type="EMBL" id="ODQ46560.1"/>
    </source>
</evidence>
<dbReference type="EMBL" id="KV454003">
    <property type="protein sequence ID" value="ODQ46560.1"/>
    <property type="molecule type" value="Genomic_DNA"/>
</dbReference>
<gene>
    <name evidence="1" type="ORF">PICMEDRAFT_131883</name>
</gene>
<accession>A0A1E3NKB4</accession>
<dbReference type="GeneID" id="30176712"/>
<evidence type="ECO:0000313" key="2">
    <source>
        <dbReference type="Proteomes" id="UP000094455"/>
    </source>
</evidence>
<name>A0A1E3NKB4_9ASCO</name>
<protein>
    <submittedName>
        <fullName evidence="1">Uncharacterized protein</fullName>
    </submittedName>
</protein>
<keyword evidence="2" id="KW-1185">Reference proteome</keyword>